<dbReference type="InterPro" id="IPR009015">
    <property type="entry name" value="Fucose_isomerase_N/cen_sf"/>
</dbReference>
<dbReference type="GO" id="GO:0005737">
    <property type="term" value="C:cytoplasm"/>
    <property type="evidence" value="ECO:0007669"/>
    <property type="project" value="InterPro"/>
</dbReference>
<dbReference type="SUPFAM" id="SSF53743">
    <property type="entry name" value="FucI/AraA N-terminal and middle domains"/>
    <property type="match status" value="1"/>
</dbReference>
<keyword evidence="1 4" id="KW-0413">Isomerase</keyword>
<comment type="caution">
    <text evidence="4">The sequence shown here is derived from an EMBL/GenBank/DDBJ whole genome shotgun (WGS) entry which is preliminary data.</text>
</comment>
<dbReference type="InterPro" id="IPR015888">
    <property type="entry name" value="Fuc_isomerase_C"/>
</dbReference>
<dbReference type="GO" id="GO:0008736">
    <property type="term" value="F:L-fucose isomerase activity"/>
    <property type="evidence" value="ECO:0007669"/>
    <property type="project" value="InterPro"/>
</dbReference>
<dbReference type="RefSeq" id="WP_249284536.1">
    <property type="nucleotide sequence ID" value="NZ_JACRSO010000001.1"/>
</dbReference>
<dbReference type="PANTHER" id="PTHR36120:SF1">
    <property type="entry name" value="L-FUCOSE ISOMERASE C-TERMINAL DOMAIN-CONTAINING PROTEIN"/>
    <property type="match status" value="1"/>
</dbReference>
<feature type="domain" description="L-fucose isomerase C-terminal" evidence="3">
    <location>
        <begin position="336"/>
        <end position="463"/>
    </location>
</feature>
<keyword evidence="5" id="KW-1185">Reference proteome</keyword>
<dbReference type="Pfam" id="PF02952">
    <property type="entry name" value="Fucose_iso_C"/>
    <property type="match status" value="1"/>
</dbReference>
<gene>
    <name evidence="4" type="ORF">H8699_03725</name>
</gene>
<reference evidence="4" key="1">
    <citation type="submission" date="2020-08" db="EMBL/GenBank/DDBJ databases">
        <title>Genome public.</title>
        <authorList>
            <person name="Liu C."/>
            <person name="Sun Q."/>
        </authorList>
    </citation>
    <scope>NUCLEOTIDE SEQUENCE</scope>
    <source>
        <strain evidence="4">NSJ-44</strain>
    </source>
</reference>
<dbReference type="EMBL" id="JACRSO010000001">
    <property type="protein sequence ID" value="MBC8528546.1"/>
    <property type="molecule type" value="Genomic_DNA"/>
</dbReference>
<protein>
    <submittedName>
        <fullName evidence="4">Fucose isomerase</fullName>
    </submittedName>
</protein>
<sequence length="467" mass="51269">MVYGVIVSNRSFFPDHLVEEGRAELLALLKEMGHEVVTLTPQDTELGAVETVADGDKCAALFKSRQDIEGIICCLPNFGDEVAVSTAIRRSGLNVPVLVQACDDALDKMDLANRRDAFCGKLSLCSVLRQNGIPYSLTQLHTCAIRSPEFRADLERFAGICRVVNGLRRARIAAIGARPTAFQTVRYSEKLLQRDGIYVTVCDMAEMIGRTEALKEEDPRVVQALRKLTGYAPSPAAKPEERVRIAKLYVAMKEYLQENNCDAGAVQCWDALEKYYHCAPCVVMSMLGQEGIPLACEMDVMGAVSMLALRLAAGLAPGYMDWDNNYGDDRDKCVNVHCSNYPKDFFGGPIDEVGHLDILGTTLGRENCFGACKGRVAPGEMTFMKASTDEFTGKMRAYMGKGEFTDDPLNSFGGVAVCHVPGLQKLLHTLAEEGFEHHVALTRGDCLSILREALGKYMGWELTVHEG</sequence>
<evidence type="ECO:0000259" key="3">
    <source>
        <dbReference type="Pfam" id="PF02952"/>
    </source>
</evidence>
<proteinExistence type="predicted"/>
<dbReference type="GO" id="GO:0006004">
    <property type="term" value="P:fucose metabolic process"/>
    <property type="evidence" value="ECO:0007669"/>
    <property type="project" value="InterPro"/>
</dbReference>
<evidence type="ECO:0000313" key="4">
    <source>
        <dbReference type="EMBL" id="MBC8528546.1"/>
    </source>
</evidence>
<dbReference type="PANTHER" id="PTHR36120">
    <property type="entry name" value="FUCOSE ISOMERASE"/>
    <property type="match status" value="1"/>
</dbReference>
<accession>A0A926HMW9</accession>
<evidence type="ECO:0000313" key="5">
    <source>
        <dbReference type="Proteomes" id="UP000654279"/>
    </source>
</evidence>
<name>A0A926HMW9_9FIRM</name>
<evidence type="ECO:0000256" key="1">
    <source>
        <dbReference type="ARBA" id="ARBA00023235"/>
    </source>
</evidence>
<dbReference type="Proteomes" id="UP000654279">
    <property type="component" value="Unassembled WGS sequence"/>
</dbReference>
<organism evidence="4 5">
    <name type="scientific">Luoshenia tenuis</name>
    <dbReference type="NCBI Taxonomy" id="2763654"/>
    <lineage>
        <taxon>Bacteria</taxon>
        <taxon>Bacillati</taxon>
        <taxon>Bacillota</taxon>
        <taxon>Clostridia</taxon>
        <taxon>Christensenellales</taxon>
        <taxon>Christensenellaceae</taxon>
        <taxon>Luoshenia</taxon>
    </lineage>
</organism>
<keyword evidence="2" id="KW-0119">Carbohydrate metabolism</keyword>
<evidence type="ECO:0000256" key="2">
    <source>
        <dbReference type="ARBA" id="ARBA00023277"/>
    </source>
</evidence>
<dbReference type="AlphaFoldDB" id="A0A926HMW9"/>